<dbReference type="EMBL" id="GAIX01014751">
    <property type="protein sequence ID" value="JAA77809.1"/>
    <property type="molecule type" value="Transcribed_RNA"/>
</dbReference>
<feature type="non-terminal residue" evidence="1">
    <location>
        <position position="1"/>
    </location>
</feature>
<organism evidence="1">
    <name type="scientific">Pararge aegeria</name>
    <name type="common">speckled wood butterfly</name>
    <dbReference type="NCBI Taxonomy" id="116150"/>
    <lineage>
        <taxon>Eukaryota</taxon>
        <taxon>Metazoa</taxon>
        <taxon>Ecdysozoa</taxon>
        <taxon>Arthropoda</taxon>
        <taxon>Hexapoda</taxon>
        <taxon>Insecta</taxon>
        <taxon>Pterygota</taxon>
        <taxon>Neoptera</taxon>
        <taxon>Endopterygota</taxon>
        <taxon>Lepidoptera</taxon>
        <taxon>Glossata</taxon>
        <taxon>Ditrysia</taxon>
        <taxon>Papilionoidea</taxon>
        <taxon>Nymphalidae</taxon>
        <taxon>Satyrinae</taxon>
        <taxon>Satyrini</taxon>
        <taxon>Parargina</taxon>
        <taxon>Pararge</taxon>
    </lineage>
</organism>
<accession>S4NL79</accession>
<evidence type="ECO:0000313" key="1">
    <source>
        <dbReference type="EMBL" id="JAA77809.1"/>
    </source>
</evidence>
<reference evidence="1" key="1">
    <citation type="journal article" date="2013" name="BMC Genomics">
        <title>Unscrambling butterfly oogenesis.</title>
        <authorList>
            <person name="Carter J.M."/>
            <person name="Baker S.C."/>
            <person name="Pink R."/>
            <person name="Carter D.R."/>
            <person name="Collins A."/>
            <person name="Tomlin J."/>
            <person name="Gibbs M."/>
            <person name="Breuker C.J."/>
        </authorList>
    </citation>
    <scope>NUCLEOTIDE SEQUENCE</scope>
    <source>
        <tissue evidence="1">Ovary</tissue>
    </source>
</reference>
<reference evidence="1" key="2">
    <citation type="submission" date="2013-05" db="EMBL/GenBank/DDBJ databases">
        <authorList>
            <person name="Carter J.-M."/>
            <person name="Baker S.C."/>
            <person name="Pink R."/>
            <person name="Carter D.R.F."/>
            <person name="Collins A."/>
            <person name="Tomlin J."/>
            <person name="Gibbs M."/>
            <person name="Breuker C.J."/>
        </authorList>
    </citation>
    <scope>NUCLEOTIDE SEQUENCE</scope>
    <source>
        <tissue evidence="1">Ovary</tissue>
    </source>
</reference>
<name>S4NL79_9NEOP</name>
<dbReference type="AlphaFoldDB" id="S4NL79"/>
<protein>
    <submittedName>
        <fullName evidence="1">Uncharacterized protein</fullName>
    </submittedName>
</protein>
<sequence length="74" mass="8089">RSPHSPGDAVATPHIGGVVSASVHLKIDHVEIDGHGSAFRIAWSVHRHCFSTRYLLGLSIISIKTVYNILLCHH</sequence>
<proteinExistence type="predicted"/>